<evidence type="ECO:0000313" key="3">
    <source>
        <dbReference type="EMBL" id="CAB4177347.1"/>
    </source>
</evidence>
<proteinExistence type="predicted"/>
<evidence type="ECO:0000313" key="2">
    <source>
        <dbReference type="EMBL" id="CAB4171412.1"/>
    </source>
</evidence>
<name>A0A6J5S2X8_9CAUD</name>
<dbReference type="EMBL" id="LR797398">
    <property type="protein sequence ID" value="CAB4213505.1"/>
    <property type="molecule type" value="Genomic_DNA"/>
</dbReference>
<evidence type="ECO:0000313" key="1">
    <source>
        <dbReference type="EMBL" id="CAB4165224.1"/>
    </source>
</evidence>
<gene>
    <name evidence="3" type="ORF">UFOVP1001_26</name>
    <name evidence="4" type="ORF">UFOVP1338_50</name>
    <name evidence="5" type="ORF">UFOVP1447_45</name>
    <name evidence="6" type="ORF">UFOVP1599_41</name>
    <name evidence="1" type="ORF">UFOVP827_23</name>
    <name evidence="2" type="ORF">UFOVP916_2</name>
</gene>
<evidence type="ECO:0000313" key="5">
    <source>
        <dbReference type="EMBL" id="CAB4213505.1"/>
    </source>
</evidence>
<dbReference type="EMBL" id="LR796950">
    <property type="protein sequence ID" value="CAB4177347.1"/>
    <property type="molecule type" value="Genomic_DNA"/>
</dbReference>
<dbReference type="EMBL" id="LR797462">
    <property type="protein sequence ID" value="CAB4218112.1"/>
    <property type="molecule type" value="Genomic_DNA"/>
</dbReference>
<dbReference type="EMBL" id="LR797284">
    <property type="protein sequence ID" value="CAB4199494.1"/>
    <property type="molecule type" value="Genomic_DNA"/>
</dbReference>
<organism evidence="4">
    <name type="scientific">uncultured Caudovirales phage</name>
    <dbReference type="NCBI Taxonomy" id="2100421"/>
    <lineage>
        <taxon>Viruses</taxon>
        <taxon>Duplodnaviria</taxon>
        <taxon>Heunggongvirae</taxon>
        <taxon>Uroviricota</taxon>
        <taxon>Caudoviricetes</taxon>
        <taxon>Peduoviridae</taxon>
        <taxon>Maltschvirus</taxon>
        <taxon>Maltschvirus maltsch</taxon>
    </lineage>
</organism>
<dbReference type="EMBL" id="LR796778">
    <property type="protein sequence ID" value="CAB4165224.1"/>
    <property type="molecule type" value="Genomic_DNA"/>
</dbReference>
<evidence type="ECO:0000313" key="6">
    <source>
        <dbReference type="EMBL" id="CAB4218112.1"/>
    </source>
</evidence>
<dbReference type="EMBL" id="LR796866">
    <property type="protein sequence ID" value="CAB4171412.1"/>
    <property type="molecule type" value="Genomic_DNA"/>
</dbReference>
<reference evidence="4" key="1">
    <citation type="submission" date="2020-05" db="EMBL/GenBank/DDBJ databases">
        <authorList>
            <person name="Chiriac C."/>
            <person name="Salcher M."/>
            <person name="Ghai R."/>
            <person name="Kavagutti S V."/>
        </authorList>
    </citation>
    <scope>NUCLEOTIDE SEQUENCE</scope>
</reference>
<sequence>MSLEPKFHYINHENGKVATSYFSETYFNAMIEKRLLCEVIVPLDENKLLVKAKRVPFKDLWQYISPNISIKDFLQVRINELNNL</sequence>
<protein>
    <submittedName>
        <fullName evidence="4">Uncharacterized protein</fullName>
    </submittedName>
</protein>
<evidence type="ECO:0000313" key="4">
    <source>
        <dbReference type="EMBL" id="CAB4199494.1"/>
    </source>
</evidence>
<accession>A0A6J5S2X8</accession>